<evidence type="ECO:0000313" key="4">
    <source>
        <dbReference type="Proteomes" id="UP000298030"/>
    </source>
</evidence>
<feature type="non-terminal residue" evidence="3">
    <location>
        <position position="104"/>
    </location>
</feature>
<comment type="caution">
    <text evidence="3">The sequence shown here is derived from an EMBL/GenBank/DDBJ whole genome shotgun (WGS) entry which is preliminary data.</text>
</comment>
<feature type="region of interest" description="Disordered" evidence="1">
    <location>
        <begin position="62"/>
        <end position="104"/>
    </location>
</feature>
<reference evidence="3 4" key="1">
    <citation type="journal article" date="2019" name="Nat. Ecol. Evol.">
        <title>Megaphylogeny resolves global patterns of mushroom evolution.</title>
        <authorList>
            <person name="Varga T."/>
            <person name="Krizsan K."/>
            <person name="Foldi C."/>
            <person name="Dima B."/>
            <person name="Sanchez-Garcia M."/>
            <person name="Sanchez-Ramirez S."/>
            <person name="Szollosi G.J."/>
            <person name="Szarkandi J.G."/>
            <person name="Papp V."/>
            <person name="Albert L."/>
            <person name="Andreopoulos W."/>
            <person name="Angelini C."/>
            <person name="Antonin V."/>
            <person name="Barry K.W."/>
            <person name="Bougher N.L."/>
            <person name="Buchanan P."/>
            <person name="Buyck B."/>
            <person name="Bense V."/>
            <person name="Catcheside P."/>
            <person name="Chovatia M."/>
            <person name="Cooper J."/>
            <person name="Damon W."/>
            <person name="Desjardin D."/>
            <person name="Finy P."/>
            <person name="Geml J."/>
            <person name="Haridas S."/>
            <person name="Hughes K."/>
            <person name="Justo A."/>
            <person name="Karasinski D."/>
            <person name="Kautmanova I."/>
            <person name="Kiss B."/>
            <person name="Kocsube S."/>
            <person name="Kotiranta H."/>
            <person name="LaButti K.M."/>
            <person name="Lechner B.E."/>
            <person name="Liimatainen K."/>
            <person name="Lipzen A."/>
            <person name="Lukacs Z."/>
            <person name="Mihaltcheva S."/>
            <person name="Morgado L.N."/>
            <person name="Niskanen T."/>
            <person name="Noordeloos M.E."/>
            <person name="Ohm R.A."/>
            <person name="Ortiz-Santana B."/>
            <person name="Ovrebo C."/>
            <person name="Racz N."/>
            <person name="Riley R."/>
            <person name="Savchenko A."/>
            <person name="Shiryaev A."/>
            <person name="Soop K."/>
            <person name="Spirin V."/>
            <person name="Szebenyi C."/>
            <person name="Tomsovsky M."/>
            <person name="Tulloss R.E."/>
            <person name="Uehling J."/>
            <person name="Grigoriev I.V."/>
            <person name="Vagvolgyi C."/>
            <person name="Papp T."/>
            <person name="Martin F.M."/>
            <person name="Miettinen O."/>
            <person name="Hibbett D.S."/>
            <person name="Nagy L.G."/>
        </authorList>
    </citation>
    <scope>NUCLEOTIDE SEQUENCE [LARGE SCALE GENOMIC DNA]</scope>
    <source>
        <strain evidence="3 4">FP101781</strain>
    </source>
</reference>
<dbReference type="EMBL" id="QPFP01000386">
    <property type="protein sequence ID" value="TEB14554.1"/>
    <property type="molecule type" value="Genomic_DNA"/>
</dbReference>
<keyword evidence="4" id="KW-1185">Reference proteome</keyword>
<evidence type="ECO:0000256" key="1">
    <source>
        <dbReference type="SAM" id="MobiDB-lite"/>
    </source>
</evidence>
<accession>A0A4Y7S0B8</accession>
<dbReference type="AlphaFoldDB" id="A0A4Y7S0B8"/>
<sequence length="104" mass="10455">CPARFPGSPGMPGRVPPAPRAESALPGPVPSAPKAALPLPGRVPPAADARPSLDLCLLLHRPRPRSRALPPAPIPKPALPGRVPSAPNAPLSGPTPPALKAKPA</sequence>
<proteinExistence type="predicted"/>
<protein>
    <submittedName>
        <fullName evidence="3">Uncharacterized protein</fullName>
    </submittedName>
</protein>
<dbReference type="Proteomes" id="UP000298030">
    <property type="component" value="Unassembled WGS sequence"/>
</dbReference>
<feature type="region of interest" description="Disordered" evidence="1">
    <location>
        <begin position="1"/>
        <end position="49"/>
    </location>
</feature>
<gene>
    <name evidence="3" type="ORF">FA13DRAFT_1617438</name>
    <name evidence="2" type="ORF">FA13DRAFT_1617439</name>
</gene>
<organism evidence="3 4">
    <name type="scientific">Coprinellus micaceus</name>
    <name type="common">Glistening ink-cap mushroom</name>
    <name type="synonym">Coprinus micaceus</name>
    <dbReference type="NCBI Taxonomy" id="71717"/>
    <lineage>
        <taxon>Eukaryota</taxon>
        <taxon>Fungi</taxon>
        <taxon>Dikarya</taxon>
        <taxon>Basidiomycota</taxon>
        <taxon>Agaricomycotina</taxon>
        <taxon>Agaricomycetes</taxon>
        <taxon>Agaricomycetidae</taxon>
        <taxon>Agaricales</taxon>
        <taxon>Agaricineae</taxon>
        <taxon>Psathyrellaceae</taxon>
        <taxon>Coprinellus</taxon>
    </lineage>
</organism>
<evidence type="ECO:0000313" key="2">
    <source>
        <dbReference type="EMBL" id="TEB13101.1"/>
    </source>
</evidence>
<dbReference type="EMBL" id="QPFP01000423">
    <property type="protein sequence ID" value="TEB13101.1"/>
    <property type="molecule type" value="Genomic_DNA"/>
</dbReference>
<name>A0A4Y7S0B8_COPMI</name>
<evidence type="ECO:0000313" key="3">
    <source>
        <dbReference type="EMBL" id="TEB14554.1"/>
    </source>
</evidence>
<feature type="non-terminal residue" evidence="3">
    <location>
        <position position="1"/>
    </location>
</feature>